<name>A0A2G1WHW4_9EURY</name>
<feature type="transmembrane region" description="Helical" evidence="2">
    <location>
        <begin position="263"/>
        <end position="283"/>
    </location>
</feature>
<evidence type="ECO:0000313" key="4">
    <source>
        <dbReference type="Proteomes" id="UP000222824"/>
    </source>
</evidence>
<feature type="region of interest" description="Disordered" evidence="1">
    <location>
        <begin position="389"/>
        <end position="413"/>
    </location>
</feature>
<proteinExistence type="predicted"/>
<dbReference type="Proteomes" id="UP000222824">
    <property type="component" value="Unassembled WGS sequence"/>
</dbReference>
<feature type="transmembrane region" description="Helical" evidence="2">
    <location>
        <begin position="289"/>
        <end position="306"/>
    </location>
</feature>
<evidence type="ECO:0000256" key="1">
    <source>
        <dbReference type="SAM" id="MobiDB-lite"/>
    </source>
</evidence>
<evidence type="ECO:0000256" key="2">
    <source>
        <dbReference type="SAM" id="Phobius"/>
    </source>
</evidence>
<gene>
    <name evidence="3" type="ORF">DJ69_10795</name>
</gene>
<organism evidence="3 4">
    <name type="scientific">Halorubrum persicum</name>
    <dbReference type="NCBI Taxonomy" id="1383844"/>
    <lineage>
        <taxon>Archaea</taxon>
        <taxon>Methanobacteriati</taxon>
        <taxon>Methanobacteriota</taxon>
        <taxon>Stenosarchaea group</taxon>
        <taxon>Halobacteria</taxon>
        <taxon>Halobacteriales</taxon>
        <taxon>Haloferacaceae</taxon>
        <taxon>Halorubrum</taxon>
    </lineage>
</organism>
<comment type="caution">
    <text evidence="3">The sequence shown here is derived from an EMBL/GenBank/DDBJ whole genome shotgun (WGS) entry which is preliminary data.</text>
</comment>
<dbReference type="EMBL" id="NHOA01000086">
    <property type="protein sequence ID" value="PHQ38573.1"/>
    <property type="molecule type" value="Genomic_DNA"/>
</dbReference>
<feature type="transmembrane region" description="Helical" evidence="2">
    <location>
        <begin position="236"/>
        <end position="256"/>
    </location>
</feature>
<sequence length="448" mass="47036">MIIATCIMLGGLAAVAVLSHRSGYRLGGVMVVPLLAVYTFREPLSPVVFAAGVGAAWGAIWAVREFTLNHGRRVFLVGIVTGGAATVLAVHLLATYTPAHLPFTDVEIVASIFPGVAAYNLMRLDADNRLADVLAMVALFVGLVLLGAGALFVFEGRSFPTPPILALPTSDLITWLGIEPRGEPITQIVPEWLSIVVLVTDVVIYEGVRKRYDLRLAGIIIIPLLAVFSVRLASVAVVFAVGATAVFALLLVVHWVSLLYGRVLLALSLSLGTLYALAVSLWVESSIPGLTLFFLGLFVGIAAYNLSRVAPRTRAASLRISAGLFVVFYAVLIAFVEVPPSGLFHETGVGYALVGVVAVGLAGREVYRLERSRPSRDAFARESVFAKADVDGGSSDSPLVDAESASTTGDGLTFDVSAVETAEVDGGYADGGDAGSDAHRAESPGGED</sequence>
<dbReference type="Pfam" id="PF14102">
    <property type="entry name" value="Caps_synth_CapC"/>
    <property type="match status" value="2"/>
</dbReference>
<evidence type="ECO:0000313" key="3">
    <source>
        <dbReference type="EMBL" id="PHQ38573.1"/>
    </source>
</evidence>
<keyword evidence="2" id="KW-0812">Transmembrane</keyword>
<dbReference type="RefSeq" id="WP_099255630.1">
    <property type="nucleotide sequence ID" value="NZ_NHOA01000086.1"/>
</dbReference>
<feature type="transmembrane region" description="Helical" evidence="2">
    <location>
        <begin position="74"/>
        <end position="94"/>
    </location>
</feature>
<feature type="transmembrane region" description="Helical" evidence="2">
    <location>
        <begin position="133"/>
        <end position="154"/>
    </location>
</feature>
<feature type="transmembrane region" description="Helical" evidence="2">
    <location>
        <begin position="318"/>
        <end position="336"/>
    </location>
</feature>
<dbReference type="InterPro" id="IPR008338">
    <property type="entry name" value="Capsule_biosynth_CapC"/>
</dbReference>
<accession>A0A2G1WHW4</accession>
<dbReference type="OrthoDB" id="240491at2157"/>
<feature type="transmembrane region" description="Helical" evidence="2">
    <location>
        <begin position="43"/>
        <end position="62"/>
    </location>
</feature>
<dbReference type="AlphaFoldDB" id="A0A2G1WHW4"/>
<dbReference type="GO" id="GO:0045227">
    <property type="term" value="P:capsule polysaccharide biosynthetic process"/>
    <property type="evidence" value="ECO:0007669"/>
    <property type="project" value="InterPro"/>
</dbReference>
<keyword evidence="4" id="KW-1185">Reference proteome</keyword>
<reference evidence="3 4" key="1">
    <citation type="journal article" date="2014" name="Front. Microbiol.">
        <title>Population and genomic analysis of the genus Halorubrum.</title>
        <authorList>
            <person name="Fullmer M.S."/>
            <person name="Soucy S.M."/>
            <person name="Swithers K.S."/>
            <person name="Makkay A.M."/>
            <person name="Wheeler R."/>
            <person name="Ventosa A."/>
            <person name="Gogarten J.P."/>
            <person name="Papke R.T."/>
        </authorList>
    </citation>
    <scope>NUCLEOTIDE SEQUENCE [LARGE SCALE GENOMIC DNA]</scope>
    <source>
        <strain evidence="3 4">C49</strain>
    </source>
</reference>
<feature type="transmembrane region" description="Helical" evidence="2">
    <location>
        <begin position="348"/>
        <end position="367"/>
    </location>
</feature>
<protein>
    <submittedName>
        <fullName evidence="3">Capsular biosynthesis protein</fullName>
    </submittedName>
</protein>
<keyword evidence="2" id="KW-0472">Membrane</keyword>
<feature type="region of interest" description="Disordered" evidence="1">
    <location>
        <begin position="425"/>
        <end position="448"/>
    </location>
</feature>
<keyword evidence="2" id="KW-1133">Transmembrane helix</keyword>
<feature type="transmembrane region" description="Helical" evidence="2">
    <location>
        <begin position="212"/>
        <end position="230"/>
    </location>
</feature>
<dbReference type="GO" id="GO:0016020">
    <property type="term" value="C:membrane"/>
    <property type="evidence" value="ECO:0007669"/>
    <property type="project" value="InterPro"/>
</dbReference>